<feature type="transmembrane region" description="Helical" evidence="2">
    <location>
        <begin position="192"/>
        <end position="211"/>
    </location>
</feature>
<dbReference type="AlphaFoldDB" id="A0A4Y7SUB1"/>
<comment type="caution">
    <text evidence="3">The sequence shown here is derived from an EMBL/GenBank/DDBJ whole genome shotgun (WGS) entry which is preliminary data.</text>
</comment>
<evidence type="ECO:0000256" key="1">
    <source>
        <dbReference type="SAM" id="MobiDB-lite"/>
    </source>
</evidence>
<name>A0A4Y7SUB1_COPMI</name>
<keyword evidence="2" id="KW-0472">Membrane</keyword>
<feature type="transmembrane region" description="Helical" evidence="2">
    <location>
        <begin position="122"/>
        <end position="145"/>
    </location>
</feature>
<dbReference type="EMBL" id="QPFP01000056">
    <property type="protein sequence ID" value="TEB25446.1"/>
    <property type="molecule type" value="Genomic_DNA"/>
</dbReference>
<evidence type="ECO:0000313" key="3">
    <source>
        <dbReference type="EMBL" id="TEB25446.1"/>
    </source>
</evidence>
<feature type="transmembrane region" description="Helical" evidence="2">
    <location>
        <begin position="157"/>
        <end position="180"/>
    </location>
</feature>
<keyword evidence="2" id="KW-1133">Transmembrane helix</keyword>
<gene>
    <name evidence="3" type="ORF">FA13DRAFT_1765771</name>
</gene>
<sequence length="239" mass="26569">MTSTSTEALESLSEEIKCYNLPYGALGFASHVLTYYTILCLWFGRKPLWPFSRVSYSWFDLALAKRRVKRERREASDDSGVQVEKSAVPAGDEPGSGAPDRDTAKKEDEAPIKVVLNPMRWVSWWVVLYIPGMFAGVAGLMALVVKDRRRHAGVLKLTAGFYVVVGAGVLAVIAGVLYRLRNAGDRSTARRLVFGGLVWVVGTFSILAVFYSDWALGIGDASALYWTYWISKRLPMFSL</sequence>
<evidence type="ECO:0000313" key="4">
    <source>
        <dbReference type="Proteomes" id="UP000298030"/>
    </source>
</evidence>
<evidence type="ECO:0000256" key="2">
    <source>
        <dbReference type="SAM" id="Phobius"/>
    </source>
</evidence>
<dbReference type="OrthoDB" id="2947347at2759"/>
<reference evidence="3 4" key="1">
    <citation type="journal article" date="2019" name="Nat. Ecol. Evol.">
        <title>Megaphylogeny resolves global patterns of mushroom evolution.</title>
        <authorList>
            <person name="Varga T."/>
            <person name="Krizsan K."/>
            <person name="Foldi C."/>
            <person name="Dima B."/>
            <person name="Sanchez-Garcia M."/>
            <person name="Sanchez-Ramirez S."/>
            <person name="Szollosi G.J."/>
            <person name="Szarkandi J.G."/>
            <person name="Papp V."/>
            <person name="Albert L."/>
            <person name="Andreopoulos W."/>
            <person name="Angelini C."/>
            <person name="Antonin V."/>
            <person name="Barry K.W."/>
            <person name="Bougher N.L."/>
            <person name="Buchanan P."/>
            <person name="Buyck B."/>
            <person name="Bense V."/>
            <person name="Catcheside P."/>
            <person name="Chovatia M."/>
            <person name="Cooper J."/>
            <person name="Damon W."/>
            <person name="Desjardin D."/>
            <person name="Finy P."/>
            <person name="Geml J."/>
            <person name="Haridas S."/>
            <person name="Hughes K."/>
            <person name="Justo A."/>
            <person name="Karasinski D."/>
            <person name="Kautmanova I."/>
            <person name="Kiss B."/>
            <person name="Kocsube S."/>
            <person name="Kotiranta H."/>
            <person name="LaButti K.M."/>
            <person name="Lechner B.E."/>
            <person name="Liimatainen K."/>
            <person name="Lipzen A."/>
            <person name="Lukacs Z."/>
            <person name="Mihaltcheva S."/>
            <person name="Morgado L.N."/>
            <person name="Niskanen T."/>
            <person name="Noordeloos M.E."/>
            <person name="Ohm R.A."/>
            <person name="Ortiz-Santana B."/>
            <person name="Ovrebo C."/>
            <person name="Racz N."/>
            <person name="Riley R."/>
            <person name="Savchenko A."/>
            <person name="Shiryaev A."/>
            <person name="Soop K."/>
            <person name="Spirin V."/>
            <person name="Szebenyi C."/>
            <person name="Tomsovsky M."/>
            <person name="Tulloss R.E."/>
            <person name="Uehling J."/>
            <person name="Grigoriev I.V."/>
            <person name="Vagvolgyi C."/>
            <person name="Papp T."/>
            <person name="Martin F.M."/>
            <person name="Miettinen O."/>
            <person name="Hibbett D.S."/>
            <person name="Nagy L.G."/>
        </authorList>
    </citation>
    <scope>NUCLEOTIDE SEQUENCE [LARGE SCALE GENOMIC DNA]</scope>
    <source>
        <strain evidence="3 4">FP101781</strain>
    </source>
</reference>
<dbReference type="Proteomes" id="UP000298030">
    <property type="component" value="Unassembled WGS sequence"/>
</dbReference>
<proteinExistence type="predicted"/>
<feature type="transmembrane region" description="Helical" evidence="2">
    <location>
        <begin position="20"/>
        <end position="43"/>
    </location>
</feature>
<keyword evidence="2" id="KW-0812">Transmembrane</keyword>
<accession>A0A4Y7SUB1</accession>
<organism evidence="3 4">
    <name type="scientific">Coprinellus micaceus</name>
    <name type="common">Glistening ink-cap mushroom</name>
    <name type="synonym">Coprinus micaceus</name>
    <dbReference type="NCBI Taxonomy" id="71717"/>
    <lineage>
        <taxon>Eukaryota</taxon>
        <taxon>Fungi</taxon>
        <taxon>Dikarya</taxon>
        <taxon>Basidiomycota</taxon>
        <taxon>Agaricomycotina</taxon>
        <taxon>Agaricomycetes</taxon>
        <taxon>Agaricomycetidae</taxon>
        <taxon>Agaricales</taxon>
        <taxon>Agaricineae</taxon>
        <taxon>Psathyrellaceae</taxon>
        <taxon>Coprinellus</taxon>
    </lineage>
</organism>
<protein>
    <submittedName>
        <fullName evidence="3">Uncharacterized protein</fullName>
    </submittedName>
</protein>
<feature type="region of interest" description="Disordered" evidence="1">
    <location>
        <begin position="74"/>
        <end position="106"/>
    </location>
</feature>
<keyword evidence="4" id="KW-1185">Reference proteome</keyword>